<dbReference type="Proteomes" id="UP000000709">
    <property type="component" value="Unassembled WGS sequence"/>
</dbReference>
<organism evidence="2">
    <name type="scientific">Spathaspora passalidarum (strain NRRL Y-27907 / 11-Y1)</name>
    <dbReference type="NCBI Taxonomy" id="619300"/>
    <lineage>
        <taxon>Eukaryota</taxon>
        <taxon>Fungi</taxon>
        <taxon>Dikarya</taxon>
        <taxon>Ascomycota</taxon>
        <taxon>Saccharomycotina</taxon>
        <taxon>Pichiomycetes</taxon>
        <taxon>Debaryomycetaceae</taxon>
        <taxon>Spathaspora</taxon>
    </lineage>
</organism>
<name>G3AUU0_SPAPN</name>
<dbReference type="InParanoid" id="G3AUU0"/>
<proteinExistence type="predicted"/>
<dbReference type="HOGENOM" id="CLU_3015684_0_0_1"/>
<reference evidence="1 2" key="1">
    <citation type="journal article" date="2011" name="Proc. Natl. Acad. Sci. U.S.A.">
        <title>Comparative genomics of xylose-fermenting fungi for enhanced biofuel production.</title>
        <authorList>
            <person name="Wohlbach D.J."/>
            <person name="Kuo A."/>
            <person name="Sato T.K."/>
            <person name="Potts K.M."/>
            <person name="Salamov A.A."/>
            <person name="LaButti K.M."/>
            <person name="Sun H."/>
            <person name="Clum A."/>
            <person name="Pangilinan J.L."/>
            <person name="Lindquist E.A."/>
            <person name="Lucas S."/>
            <person name="Lapidus A."/>
            <person name="Jin M."/>
            <person name="Gunawan C."/>
            <person name="Balan V."/>
            <person name="Dale B.E."/>
            <person name="Jeffries T.W."/>
            <person name="Zinkel R."/>
            <person name="Barry K.W."/>
            <person name="Grigoriev I.V."/>
            <person name="Gasch A.P."/>
        </authorList>
    </citation>
    <scope>NUCLEOTIDE SEQUENCE [LARGE SCALE GENOMIC DNA]</scope>
    <source>
        <strain evidence="2">NRRL Y-27907 / 11-Y1</strain>
    </source>
</reference>
<sequence>MVYFVKLNVGLSIISISVRIGMDIPFVWTIFPGPQNLEDFLPLPGFLGYSQVYFGA</sequence>
<dbReference type="RefSeq" id="XP_007377797.1">
    <property type="nucleotide sequence ID" value="XM_007377735.1"/>
</dbReference>
<dbReference type="EMBL" id="GL996506">
    <property type="protein sequence ID" value="EGW30031.1"/>
    <property type="molecule type" value="Genomic_DNA"/>
</dbReference>
<dbReference type="KEGG" id="spaa:SPAPADRAFT_63651"/>
<dbReference type="AlphaFoldDB" id="G3AUU0"/>
<gene>
    <name evidence="1" type="ORF">SPAPADRAFT_63651</name>
</gene>
<evidence type="ECO:0000313" key="1">
    <source>
        <dbReference type="EMBL" id="EGW30031.1"/>
    </source>
</evidence>
<protein>
    <submittedName>
        <fullName evidence="1">Uncharacterized protein</fullName>
    </submittedName>
</protein>
<accession>G3AUU0</accession>
<keyword evidence="2" id="KW-1185">Reference proteome</keyword>
<evidence type="ECO:0000313" key="2">
    <source>
        <dbReference type="Proteomes" id="UP000000709"/>
    </source>
</evidence>
<dbReference type="GeneID" id="18874852"/>